<reference evidence="2" key="1">
    <citation type="journal article" date="2019" name="Int. J. Syst. Evol. Microbiol.">
        <title>The Global Catalogue of Microorganisms (GCM) 10K type strain sequencing project: providing services to taxonomists for standard genome sequencing and annotation.</title>
        <authorList>
            <consortium name="The Broad Institute Genomics Platform"/>
            <consortium name="The Broad Institute Genome Sequencing Center for Infectious Disease"/>
            <person name="Wu L."/>
            <person name="Ma J."/>
        </authorList>
    </citation>
    <scope>NUCLEOTIDE SEQUENCE [LARGE SCALE GENOMIC DNA]</scope>
    <source>
        <strain evidence="2">JCM 30234</strain>
    </source>
</reference>
<dbReference type="InterPro" id="IPR036746">
    <property type="entry name" value="TT1725-like_sf"/>
</dbReference>
<gene>
    <name evidence="1" type="ORF">ACFQU8_01080</name>
</gene>
<dbReference type="SUPFAM" id="SSF103007">
    <property type="entry name" value="Hypothetical protein TT1725"/>
    <property type="match status" value="1"/>
</dbReference>
<dbReference type="Pfam" id="PF04456">
    <property type="entry name" value="DUF503"/>
    <property type="match status" value="1"/>
</dbReference>
<keyword evidence="2" id="KW-1185">Reference proteome</keyword>
<evidence type="ECO:0000313" key="1">
    <source>
        <dbReference type="EMBL" id="MFC7745834.1"/>
    </source>
</evidence>
<accession>A0ABW2UPJ7</accession>
<dbReference type="Gene3D" id="3.30.70.1120">
    <property type="entry name" value="TT1725-like"/>
    <property type="match status" value="1"/>
</dbReference>
<dbReference type="InterPro" id="IPR007546">
    <property type="entry name" value="DUF503"/>
</dbReference>
<evidence type="ECO:0000313" key="2">
    <source>
        <dbReference type="Proteomes" id="UP001596620"/>
    </source>
</evidence>
<sequence>MIMYAEVQCWLYESHSLKQKRSVVKRITAKLRQELNVAVTELDYQDLWQRTKFGIVTVSTDKTHAEQVLQAALKLIDTFIEIERTITETERR</sequence>
<name>A0ABW2UPJ7_9BACI</name>
<dbReference type="EMBL" id="JBHTGR010000001">
    <property type="protein sequence ID" value="MFC7745834.1"/>
    <property type="molecule type" value="Genomic_DNA"/>
</dbReference>
<dbReference type="PANTHER" id="PTHR36441">
    <property type="entry name" value="HYPOTHETICAL CYTOSOLIC PROTEIN"/>
    <property type="match status" value="1"/>
</dbReference>
<comment type="caution">
    <text evidence="1">The sequence shown here is derived from an EMBL/GenBank/DDBJ whole genome shotgun (WGS) entry which is preliminary data.</text>
</comment>
<dbReference type="Proteomes" id="UP001596620">
    <property type="component" value="Unassembled WGS sequence"/>
</dbReference>
<proteinExistence type="predicted"/>
<protein>
    <submittedName>
        <fullName evidence="1">DUF503 domain-containing protein</fullName>
    </submittedName>
</protein>
<dbReference type="PANTHER" id="PTHR36441:SF1">
    <property type="entry name" value="DUF503 DOMAIN-CONTAINING PROTEIN"/>
    <property type="match status" value="1"/>
</dbReference>
<dbReference type="RefSeq" id="WP_382357304.1">
    <property type="nucleotide sequence ID" value="NZ_JBHTGR010000001.1"/>
</dbReference>
<organism evidence="1 2">
    <name type="scientific">Lentibacillus kimchii</name>
    <dbReference type="NCBI Taxonomy" id="1542911"/>
    <lineage>
        <taxon>Bacteria</taxon>
        <taxon>Bacillati</taxon>
        <taxon>Bacillota</taxon>
        <taxon>Bacilli</taxon>
        <taxon>Bacillales</taxon>
        <taxon>Bacillaceae</taxon>
        <taxon>Lentibacillus</taxon>
    </lineage>
</organism>